<accession>A0AA38RB21</accession>
<name>A0AA38RB21_9PEZI</name>
<evidence type="ECO:0000256" key="1">
    <source>
        <dbReference type="ARBA" id="ARBA00022723"/>
    </source>
</evidence>
<feature type="compositionally biased region" description="Low complexity" evidence="6">
    <location>
        <begin position="457"/>
        <end position="472"/>
    </location>
</feature>
<reference evidence="9" key="1">
    <citation type="submission" date="2022-07" db="EMBL/GenBank/DDBJ databases">
        <title>Fungi with potential for degradation of polypropylene.</title>
        <authorList>
            <person name="Gostincar C."/>
        </authorList>
    </citation>
    <scope>NUCLEOTIDE SEQUENCE</scope>
    <source>
        <strain evidence="9">EXF-13287</strain>
    </source>
</reference>
<dbReference type="Pfam" id="PF00628">
    <property type="entry name" value="PHD"/>
    <property type="match status" value="1"/>
</dbReference>
<proteinExistence type="predicted"/>
<dbReference type="GO" id="GO:0008270">
    <property type="term" value="F:zinc ion binding"/>
    <property type="evidence" value="ECO:0007669"/>
    <property type="project" value="UniProtKB-KW"/>
</dbReference>
<evidence type="ECO:0000259" key="8">
    <source>
        <dbReference type="PROSITE" id="PS50089"/>
    </source>
</evidence>
<dbReference type="Gene3D" id="3.30.40.10">
    <property type="entry name" value="Zinc/RING finger domain, C3HC4 (zinc finger)"/>
    <property type="match status" value="2"/>
</dbReference>
<feature type="compositionally biased region" description="Polar residues" evidence="6">
    <location>
        <begin position="386"/>
        <end position="427"/>
    </location>
</feature>
<dbReference type="InterPro" id="IPR019786">
    <property type="entry name" value="Zinc_finger_PHD-type_CS"/>
</dbReference>
<feature type="compositionally biased region" description="Polar residues" evidence="6">
    <location>
        <begin position="486"/>
        <end position="496"/>
    </location>
</feature>
<dbReference type="InterPro" id="IPR011011">
    <property type="entry name" value="Znf_FYVE_PHD"/>
</dbReference>
<dbReference type="AlphaFoldDB" id="A0AA38RB21"/>
<feature type="compositionally biased region" description="Basic and acidic residues" evidence="6">
    <location>
        <begin position="326"/>
        <end position="342"/>
    </location>
</feature>
<feature type="domain" description="PHD-type" evidence="7">
    <location>
        <begin position="141"/>
        <end position="189"/>
    </location>
</feature>
<keyword evidence="10" id="KW-1185">Reference proteome</keyword>
<dbReference type="Proteomes" id="UP001174691">
    <property type="component" value="Unassembled WGS sequence"/>
</dbReference>
<sequence length="635" mass="70214">MADQCIVCLENLETESSGTPQLPTDVDAPPEPAVAAIEASKANGTSSDNNSTNGQVPNHQNHDPVALINICGHVLHDSCLREWTEKANSCPICRQAFHLVHVYDKVGGALLLSYKVEDKKQVAEFDQQAWLDENPEPEEEATPCPVCNRADEEEILLLCDGCDTPYHTHCIGLDGVPRGSWFCMECVDALGPQLTGNPPPAPAGDAARGNSRRSDFFPRTQASMRRARHRARSDDWQGAWGQVSARVFDGAGIDLDFHDEDDALEDYRRLQQLHERERREHQRWQQRLNIASRLGAHDVFANSIQNVFGQRRSPPPRAQAPPEQTPEEKGAWRALEKAREQAEDGDSSSSRKRKTRSVTGSPSEPRPEPEQERKLKRPRTRRLPTQNGEASSSKSAPTASNPQGESRGSSSNARSPPSNQAAPSFLSSLLKEVEMSTPSDDESIRNIWGHIPGANDPSSPASSPPASGYSSPRALSTTPPPHRNVRPTSPTLSLSSHIEPVYPPAKFSPTRPPENNDSETASDHRVTRLEVRQPRPRRPEQVHAPRSQDVSPSRTPLPLETKQDINNIVREALRPHWKSSQLTAAQYATINRDISHKLYDEVKNPTALDEEAKKNWEKMASIEVARAVSELKAGA</sequence>
<keyword evidence="5" id="KW-0175">Coiled coil</keyword>
<dbReference type="PROSITE" id="PS50016">
    <property type="entry name" value="ZF_PHD_2"/>
    <property type="match status" value="1"/>
</dbReference>
<evidence type="ECO:0000256" key="5">
    <source>
        <dbReference type="SAM" id="Coils"/>
    </source>
</evidence>
<evidence type="ECO:0000256" key="2">
    <source>
        <dbReference type="ARBA" id="ARBA00022771"/>
    </source>
</evidence>
<feature type="domain" description="RING-type" evidence="8">
    <location>
        <begin position="5"/>
        <end position="94"/>
    </location>
</feature>
<dbReference type="SMART" id="SM00184">
    <property type="entry name" value="RING"/>
    <property type="match status" value="2"/>
</dbReference>
<dbReference type="InterPro" id="IPR001841">
    <property type="entry name" value="Znf_RING"/>
</dbReference>
<dbReference type="InterPro" id="IPR001965">
    <property type="entry name" value="Znf_PHD"/>
</dbReference>
<feature type="coiled-coil region" evidence="5">
    <location>
        <begin position="260"/>
        <end position="287"/>
    </location>
</feature>
<dbReference type="SUPFAM" id="SSF57850">
    <property type="entry name" value="RING/U-box"/>
    <property type="match status" value="1"/>
</dbReference>
<dbReference type="InterPro" id="IPR019787">
    <property type="entry name" value="Znf_PHD-finger"/>
</dbReference>
<feature type="compositionally biased region" description="Basic and acidic residues" evidence="6">
    <location>
        <begin position="521"/>
        <end position="543"/>
    </location>
</feature>
<evidence type="ECO:0000256" key="6">
    <source>
        <dbReference type="SAM" id="MobiDB-lite"/>
    </source>
</evidence>
<keyword evidence="3" id="KW-0862">Zinc</keyword>
<dbReference type="InterPro" id="IPR013083">
    <property type="entry name" value="Znf_RING/FYVE/PHD"/>
</dbReference>
<feature type="region of interest" description="Disordered" evidence="6">
    <location>
        <begin position="307"/>
        <end position="562"/>
    </location>
</feature>
<dbReference type="PROSITE" id="PS50089">
    <property type="entry name" value="ZF_RING_2"/>
    <property type="match status" value="1"/>
</dbReference>
<dbReference type="InterPro" id="IPR047157">
    <property type="entry name" value="PHRF1/Atg35"/>
</dbReference>
<evidence type="ECO:0000256" key="3">
    <source>
        <dbReference type="ARBA" id="ARBA00022833"/>
    </source>
</evidence>
<evidence type="ECO:0000259" key="7">
    <source>
        <dbReference type="PROSITE" id="PS50016"/>
    </source>
</evidence>
<dbReference type="PANTHER" id="PTHR12618:SF20">
    <property type="entry name" value="PHD AND RING FINGER DOMAIN-CONTAINING PROTEIN 1"/>
    <property type="match status" value="1"/>
</dbReference>
<dbReference type="Pfam" id="PF13639">
    <property type="entry name" value="zf-RING_2"/>
    <property type="match status" value="1"/>
</dbReference>
<gene>
    <name evidence="9" type="ORF">NKR19_g7215</name>
</gene>
<protein>
    <submittedName>
        <fullName evidence="9">Phd and ring finger domain protein</fullName>
    </submittedName>
</protein>
<feature type="region of interest" description="Disordered" evidence="6">
    <location>
        <begin position="195"/>
        <end position="225"/>
    </location>
</feature>
<dbReference type="EMBL" id="JANBVN010000122">
    <property type="protein sequence ID" value="KAJ9142538.1"/>
    <property type="molecule type" value="Genomic_DNA"/>
</dbReference>
<dbReference type="SUPFAM" id="SSF57903">
    <property type="entry name" value="FYVE/PHD zinc finger"/>
    <property type="match status" value="1"/>
</dbReference>
<evidence type="ECO:0000313" key="10">
    <source>
        <dbReference type="Proteomes" id="UP001174691"/>
    </source>
</evidence>
<evidence type="ECO:0000313" key="9">
    <source>
        <dbReference type="EMBL" id="KAJ9142538.1"/>
    </source>
</evidence>
<evidence type="ECO:0000256" key="4">
    <source>
        <dbReference type="PROSITE-ProRule" id="PRU00175"/>
    </source>
</evidence>
<comment type="caution">
    <text evidence="9">The sequence shown here is derived from an EMBL/GenBank/DDBJ whole genome shotgun (WGS) entry which is preliminary data.</text>
</comment>
<dbReference type="PANTHER" id="PTHR12618">
    <property type="entry name" value="PHD AND RING FINGER DOMAIN-CONTAINING PROTEIN 1"/>
    <property type="match status" value="1"/>
</dbReference>
<dbReference type="SMART" id="SM00249">
    <property type="entry name" value="PHD"/>
    <property type="match status" value="1"/>
</dbReference>
<keyword evidence="2 4" id="KW-0863">Zinc-finger</keyword>
<keyword evidence="1" id="KW-0479">Metal-binding</keyword>
<dbReference type="PROSITE" id="PS01359">
    <property type="entry name" value="ZF_PHD_1"/>
    <property type="match status" value="1"/>
</dbReference>
<organism evidence="9 10">
    <name type="scientific">Coniochaeta hoffmannii</name>
    <dbReference type="NCBI Taxonomy" id="91930"/>
    <lineage>
        <taxon>Eukaryota</taxon>
        <taxon>Fungi</taxon>
        <taxon>Dikarya</taxon>
        <taxon>Ascomycota</taxon>
        <taxon>Pezizomycotina</taxon>
        <taxon>Sordariomycetes</taxon>
        <taxon>Sordariomycetidae</taxon>
        <taxon>Coniochaetales</taxon>
        <taxon>Coniochaetaceae</taxon>
        <taxon>Coniochaeta</taxon>
    </lineage>
</organism>